<name>A0ABT9TZW2_PAEHA</name>
<evidence type="ECO:0000259" key="7">
    <source>
        <dbReference type="SMART" id="SM00894"/>
    </source>
</evidence>
<comment type="function">
    <text evidence="2">Counteracts the endogenous Pycsar antiviral defense system. Phosphodiesterase that enables metal-dependent hydrolysis of host cyclic nucleotide Pycsar defense signals such as cCMP and cUMP.</text>
</comment>
<dbReference type="InterPro" id="IPR035681">
    <property type="entry name" value="ComA-like_MBL"/>
</dbReference>
<evidence type="ECO:0000256" key="1">
    <source>
        <dbReference type="ARBA" id="ARBA00034221"/>
    </source>
</evidence>
<feature type="chain" id="PRO_5046194972" evidence="5">
    <location>
        <begin position="29"/>
        <end position="342"/>
    </location>
</feature>
<dbReference type="PANTHER" id="PTHR30619:SF1">
    <property type="entry name" value="RECOMBINATION PROTEIN 2"/>
    <property type="match status" value="1"/>
</dbReference>
<dbReference type="SMART" id="SM00849">
    <property type="entry name" value="Lactamase_B"/>
    <property type="match status" value="1"/>
</dbReference>
<evidence type="ECO:0000313" key="8">
    <source>
        <dbReference type="EMBL" id="MDQ0112911.1"/>
    </source>
</evidence>
<evidence type="ECO:0000313" key="9">
    <source>
        <dbReference type="Proteomes" id="UP001229346"/>
    </source>
</evidence>
<dbReference type="SUPFAM" id="SSF56281">
    <property type="entry name" value="Metallo-hydrolase/oxidoreductase"/>
    <property type="match status" value="1"/>
</dbReference>
<reference evidence="8 9" key="1">
    <citation type="submission" date="2023-07" db="EMBL/GenBank/DDBJ databases">
        <title>Sorghum-associated microbial communities from plants grown in Nebraska, USA.</title>
        <authorList>
            <person name="Schachtman D."/>
        </authorList>
    </citation>
    <scope>NUCLEOTIDE SEQUENCE [LARGE SCALE GENOMIC DNA]</scope>
    <source>
        <strain evidence="8 9">CC482</strain>
    </source>
</reference>
<dbReference type="Gene3D" id="3.60.15.10">
    <property type="entry name" value="Ribonuclease Z/Hydroxyacylglutathione hydrolase-like"/>
    <property type="match status" value="1"/>
</dbReference>
<feature type="compositionally biased region" description="Basic and acidic residues" evidence="4">
    <location>
        <begin position="331"/>
        <end position="342"/>
    </location>
</feature>
<comment type="catalytic activity">
    <reaction evidence="1">
        <text>3',5'-cyclic CMP + H2O = CMP + H(+)</text>
        <dbReference type="Rhea" id="RHEA:72675"/>
        <dbReference type="ChEBI" id="CHEBI:15377"/>
        <dbReference type="ChEBI" id="CHEBI:15378"/>
        <dbReference type="ChEBI" id="CHEBI:58003"/>
        <dbReference type="ChEBI" id="CHEBI:60377"/>
    </reaction>
    <physiologicalReaction direction="left-to-right" evidence="1">
        <dbReference type="Rhea" id="RHEA:72676"/>
    </physiologicalReaction>
</comment>
<evidence type="ECO:0000256" key="4">
    <source>
        <dbReference type="SAM" id="MobiDB-lite"/>
    </source>
</evidence>
<sequence length="342" mass="36629">MTKRQRRASCLVIVIILLLLPACRVSTAEGLATTAGKLSVHFIDVGQGASQLIIGPTGKTMLIDGGNNSEEAKIVAYLQRQQVSKVDILIATHPDADHAGGLDAVINHFDIGKIYMPKVQSNTKTFEDVLKAIKAKSLKVSTAKAGLTLEWEHDVEVLMLAPVGVYGETNEMSAVVKLSYGENSFLLTGDAEGESESDIMKSGFSLKADVLLVGHHGSHSSTSTSWLKNVQPQYAVIQSGPNNYGHPASEVLGRLKKQGSDVLRTDEVGNIIFISDGETLKVNHTDSLKDAEKTASTSNKEIKQNVYESCAAVRDAGKSPIRRGDPGFNAKLDRDGDGVACE</sequence>
<evidence type="ECO:0000259" key="6">
    <source>
        <dbReference type="SMART" id="SM00849"/>
    </source>
</evidence>
<keyword evidence="5" id="KW-0732">Signal</keyword>
<feature type="domain" description="Excalibur calcium-binding" evidence="7">
    <location>
        <begin position="306"/>
        <end position="342"/>
    </location>
</feature>
<feature type="domain" description="Metallo-beta-lactamase" evidence="6">
    <location>
        <begin position="47"/>
        <end position="240"/>
    </location>
</feature>
<dbReference type="RefSeq" id="WP_307203843.1">
    <property type="nucleotide sequence ID" value="NZ_JAUSSU010000004.1"/>
</dbReference>
<feature type="region of interest" description="Disordered" evidence="4">
    <location>
        <begin position="316"/>
        <end position="342"/>
    </location>
</feature>
<dbReference type="InterPro" id="IPR052159">
    <property type="entry name" value="Competence_DNA_uptake"/>
</dbReference>
<dbReference type="CDD" id="cd07731">
    <property type="entry name" value="ComA-like_MBL-fold"/>
    <property type="match status" value="1"/>
</dbReference>
<comment type="catalytic activity">
    <reaction evidence="3">
        <text>3',5'-cyclic UMP + H2O = UMP + H(+)</text>
        <dbReference type="Rhea" id="RHEA:70575"/>
        <dbReference type="ChEBI" id="CHEBI:15377"/>
        <dbReference type="ChEBI" id="CHEBI:15378"/>
        <dbReference type="ChEBI" id="CHEBI:57865"/>
        <dbReference type="ChEBI" id="CHEBI:184387"/>
    </reaction>
    <physiologicalReaction direction="left-to-right" evidence="3">
        <dbReference type="Rhea" id="RHEA:70576"/>
    </physiologicalReaction>
</comment>
<dbReference type="GO" id="GO:0016787">
    <property type="term" value="F:hydrolase activity"/>
    <property type="evidence" value="ECO:0007669"/>
    <property type="project" value="UniProtKB-KW"/>
</dbReference>
<dbReference type="EMBL" id="JAUSSU010000004">
    <property type="protein sequence ID" value="MDQ0112911.1"/>
    <property type="molecule type" value="Genomic_DNA"/>
</dbReference>
<dbReference type="Pfam" id="PF00753">
    <property type="entry name" value="Lactamase_B"/>
    <property type="match status" value="1"/>
</dbReference>
<protein>
    <submittedName>
        <fullName evidence="8">Beta-lactamase superfamily II metal-dependent hydrolase</fullName>
    </submittedName>
</protein>
<gene>
    <name evidence="8" type="ORF">J2T15_002346</name>
</gene>
<evidence type="ECO:0000256" key="3">
    <source>
        <dbReference type="ARBA" id="ARBA00048505"/>
    </source>
</evidence>
<dbReference type="InterPro" id="IPR008613">
    <property type="entry name" value="Excalibur_Ca-bd_domain"/>
</dbReference>
<evidence type="ECO:0000256" key="2">
    <source>
        <dbReference type="ARBA" id="ARBA00034301"/>
    </source>
</evidence>
<proteinExistence type="predicted"/>
<feature type="signal peptide" evidence="5">
    <location>
        <begin position="1"/>
        <end position="28"/>
    </location>
</feature>
<keyword evidence="9" id="KW-1185">Reference proteome</keyword>
<dbReference type="Proteomes" id="UP001229346">
    <property type="component" value="Unassembled WGS sequence"/>
</dbReference>
<dbReference type="InterPro" id="IPR001279">
    <property type="entry name" value="Metallo-B-lactamas"/>
</dbReference>
<keyword evidence="8" id="KW-0378">Hydrolase</keyword>
<dbReference type="InterPro" id="IPR036866">
    <property type="entry name" value="RibonucZ/Hydroxyglut_hydro"/>
</dbReference>
<dbReference type="SMART" id="SM00894">
    <property type="entry name" value="Excalibur"/>
    <property type="match status" value="1"/>
</dbReference>
<dbReference type="Pfam" id="PF05901">
    <property type="entry name" value="Excalibur"/>
    <property type="match status" value="1"/>
</dbReference>
<dbReference type="PANTHER" id="PTHR30619">
    <property type="entry name" value="DNA INTERNALIZATION/COMPETENCE PROTEIN COMEC/REC2"/>
    <property type="match status" value="1"/>
</dbReference>
<organism evidence="8 9">
    <name type="scientific">Paenibacillus harenae</name>
    <dbReference type="NCBI Taxonomy" id="306543"/>
    <lineage>
        <taxon>Bacteria</taxon>
        <taxon>Bacillati</taxon>
        <taxon>Bacillota</taxon>
        <taxon>Bacilli</taxon>
        <taxon>Bacillales</taxon>
        <taxon>Paenibacillaceae</taxon>
        <taxon>Paenibacillus</taxon>
    </lineage>
</organism>
<evidence type="ECO:0000256" key="5">
    <source>
        <dbReference type="SAM" id="SignalP"/>
    </source>
</evidence>
<accession>A0ABT9TZW2</accession>
<comment type="caution">
    <text evidence="8">The sequence shown here is derived from an EMBL/GenBank/DDBJ whole genome shotgun (WGS) entry which is preliminary data.</text>
</comment>